<evidence type="ECO:0000313" key="2">
    <source>
        <dbReference type="EMBL" id="PVI01826.1"/>
    </source>
</evidence>
<proteinExistence type="predicted"/>
<dbReference type="InterPro" id="IPR052895">
    <property type="entry name" value="HetReg/Transcr_Mod"/>
</dbReference>
<name>A0A2V1DUU1_9PLEO</name>
<dbReference type="OrthoDB" id="2157530at2759"/>
<dbReference type="PANTHER" id="PTHR24148">
    <property type="entry name" value="ANKYRIN REPEAT DOMAIN-CONTAINING PROTEIN 39 HOMOLOG-RELATED"/>
    <property type="match status" value="1"/>
</dbReference>
<protein>
    <recommendedName>
        <fullName evidence="1">Heterokaryon incompatibility domain-containing protein</fullName>
    </recommendedName>
</protein>
<keyword evidence="3" id="KW-1185">Reference proteome</keyword>
<sequence>PQLAYSLQEFPYEEKPIYNALSYVWGPDDVATNDSIIIDGSPQVIRKNLSNALAVLAKAEFRAENIECSEPFYLWVDAICINQSDDEEKARVVPHMGLIYADASRVYAWLG</sequence>
<evidence type="ECO:0000313" key="3">
    <source>
        <dbReference type="Proteomes" id="UP000244855"/>
    </source>
</evidence>
<dbReference type="InterPro" id="IPR010730">
    <property type="entry name" value="HET"/>
</dbReference>
<reference evidence="2 3" key="1">
    <citation type="journal article" date="2018" name="Sci. Rep.">
        <title>Comparative genomics provides insights into the lifestyle and reveals functional heterogeneity of dark septate endophytic fungi.</title>
        <authorList>
            <person name="Knapp D.G."/>
            <person name="Nemeth J.B."/>
            <person name="Barry K."/>
            <person name="Hainaut M."/>
            <person name="Henrissat B."/>
            <person name="Johnson J."/>
            <person name="Kuo A."/>
            <person name="Lim J.H.P."/>
            <person name="Lipzen A."/>
            <person name="Nolan M."/>
            <person name="Ohm R.A."/>
            <person name="Tamas L."/>
            <person name="Grigoriev I.V."/>
            <person name="Spatafora J.W."/>
            <person name="Nagy L.G."/>
            <person name="Kovacs G.M."/>
        </authorList>
    </citation>
    <scope>NUCLEOTIDE SEQUENCE [LARGE SCALE GENOMIC DNA]</scope>
    <source>
        <strain evidence="2 3">DSE2036</strain>
    </source>
</reference>
<accession>A0A2V1DUU1</accession>
<dbReference type="Proteomes" id="UP000244855">
    <property type="component" value="Unassembled WGS sequence"/>
</dbReference>
<feature type="non-terminal residue" evidence="2">
    <location>
        <position position="111"/>
    </location>
</feature>
<dbReference type="AlphaFoldDB" id="A0A2V1DUU1"/>
<organism evidence="2 3">
    <name type="scientific">Periconia macrospinosa</name>
    <dbReference type="NCBI Taxonomy" id="97972"/>
    <lineage>
        <taxon>Eukaryota</taxon>
        <taxon>Fungi</taxon>
        <taxon>Dikarya</taxon>
        <taxon>Ascomycota</taxon>
        <taxon>Pezizomycotina</taxon>
        <taxon>Dothideomycetes</taxon>
        <taxon>Pleosporomycetidae</taxon>
        <taxon>Pleosporales</taxon>
        <taxon>Massarineae</taxon>
        <taxon>Periconiaceae</taxon>
        <taxon>Periconia</taxon>
    </lineage>
</organism>
<feature type="non-terminal residue" evidence="2">
    <location>
        <position position="1"/>
    </location>
</feature>
<dbReference type="STRING" id="97972.A0A2V1DUU1"/>
<gene>
    <name evidence="2" type="ORF">DM02DRAFT_504681</name>
</gene>
<dbReference type="PANTHER" id="PTHR24148:SF64">
    <property type="entry name" value="HETEROKARYON INCOMPATIBILITY DOMAIN-CONTAINING PROTEIN"/>
    <property type="match status" value="1"/>
</dbReference>
<dbReference type="EMBL" id="KZ805352">
    <property type="protein sequence ID" value="PVI01826.1"/>
    <property type="molecule type" value="Genomic_DNA"/>
</dbReference>
<dbReference type="Pfam" id="PF06985">
    <property type="entry name" value="HET"/>
    <property type="match status" value="1"/>
</dbReference>
<feature type="domain" description="Heterokaryon incompatibility" evidence="1">
    <location>
        <begin position="18"/>
        <end position="111"/>
    </location>
</feature>
<evidence type="ECO:0000259" key="1">
    <source>
        <dbReference type="Pfam" id="PF06985"/>
    </source>
</evidence>